<dbReference type="OMA" id="VGPWFPL"/>
<dbReference type="PANTHER" id="PTHR12677">
    <property type="entry name" value="GOLGI APPARATUS MEMBRANE PROTEIN TVP38-RELATED"/>
    <property type="match status" value="1"/>
</dbReference>
<feature type="transmembrane region" description="Helical" evidence="7">
    <location>
        <begin position="78"/>
        <end position="103"/>
    </location>
</feature>
<evidence type="ECO:0000313" key="11">
    <source>
        <dbReference type="Proteomes" id="UP000182498"/>
    </source>
</evidence>
<keyword evidence="5 7" id="KW-1133">Transmembrane helix</keyword>
<reference evidence="10 12" key="3">
    <citation type="submission" date="2019-06" db="EMBL/GenBank/DDBJ databases">
        <title>Whole genome shotgun sequence of Corynebacterium variabile NBRC 15286.</title>
        <authorList>
            <person name="Hosoyama A."/>
            <person name="Uohara A."/>
            <person name="Ohji S."/>
            <person name="Ichikawa N."/>
        </authorList>
    </citation>
    <scope>NUCLEOTIDE SEQUENCE [LARGE SCALE GENOMIC DNA]</scope>
    <source>
        <strain evidence="10 12">NBRC 15286</strain>
    </source>
</reference>
<dbReference type="AlphaFoldDB" id="A0A0X2NM66"/>
<dbReference type="RefSeq" id="WP_014009967.1">
    <property type="nucleotide sequence ID" value="NZ_BJNT01000009.1"/>
</dbReference>
<evidence type="ECO:0000313" key="9">
    <source>
        <dbReference type="EMBL" id="CUU66564.1"/>
    </source>
</evidence>
<proteinExistence type="inferred from homology"/>
<reference evidence="11" key="1">
    <citation type="submission" date="2015-11" db="EMBL/GenBank/DDBJ databases">
        <authorList>
            <person name="Dugat-Bony E."/>
        </authorList>
    </citation>
    <scope>NUCLEOTIDE SEQUENCE [LARGE SCALE GENOMIC DNA]</scope>
    <source>
        <strain evidence="11">Mu292</strain>
    </source>
</reference>
<evidence type="ECO:0000256" key="2">
    <source>
        <dbReference type="ARBA" id="ARBA00008640"/>
    </source>
</evidence>
<comment type="similarity">
    <text evidence="2 7">Belongs to the TVP38/TMEM64 family.</text>
</comment>
<comment type="caution">
    <text evidence="7">Lacks conserved residue(s) required for the propagation of feature annotation.</text>
</comment>
<dbReference type="PANTHER" id="PTHR12677:SF59">
    <property type="entry name" value="GOLGI APPARATUS MEMBRANE PROTEIN TVP38-RELATED"/>
    <property type="match status" value="1"/>
</dbReference>
<dbReference type="Pfam" id="PF09335">
    <property type="entry name" value="VTT_dom"/>
    <property type="match status" value="1"/>
</dbReference>
<keyword evidence="6 7" id="KW-0472">Membrane</keyword>
<dbReference type="GO" id="GO:0005886">
    <property type="term" value="C:plasma membrane"/>
    <property type="evidence" value="ECO:0007669"/>
    <property type="project" value="UniProtKB-SubCell"/>
</dbReference>
<keyword evidence="4 7" id="KW-0812">Transmembrane</keyword>
<accession>A0A0X2NM66</accession>
<dbReference type="GeneID" id="82887466"/>
<comment type="subcellular location">
    <subcellularLocation>
        <location evidence="1 7">Cell membrane</location>
        <topology evidence="1 7">Multi-pass membrane protein</topology>
    </subcellularLocation>
</comment>
<name>A0A0X2NM66_9CORY</name>
<organism evidence="9 11">
    <name type="scientific">Corynebacterium variabile</name>
    <dbReference type="NCBI Taxonomy" id="1727"/>
    <lineage>
        <taxon>Bacteria</taxon>
        <taxon>Bacillati</taxon>
        <taxon>Actinomycetota</taxon>
        <taxon>Actinomycetes</taxon>
        <taxon>Mycobacteriales</taxon>
        <taxon>Corynebacteriaceae</taxon>
        <taxon>Corynebacterium</taxon>
    </lineage>
</organism>
<dbReference type="Proteomes" id="UP000319986">
    <property type="component" value="Unassembled WGS sequence"/>
</dbReference>
<evidence type="ECO:0000256" key="4">
    <source>
        <dbReference type="ARBA" id="ARBA00022692"/>
    </source>
</evidence>
<evidence type="ECO:0000256" key="7">
    <source>
        <dbReference type="RuleBase" id="RU366058"/>
    </source>
</evidence>
<dbReference type="EMBL" id="BJNT01000009">
    <property type="protein sequence ID" value="GEC86008.1"/>
    <property type="molecule type" value="Genomic_DNA"/>
</dbReference>
<gene>
    <name evidence="10" type="ORF">CVA01_13220</name>
    <name evidence="9" type="ORF">CVAR292_01909</name>
</gene>
<dbReference type="Proteomes" id="UP000182498">
    <property type="component" value="Unassembled WGS sequence"/>
</dbReference>
<evidence type="ECO:0000313" key="12">
    <source>
        <dbReference type="Proteomes" id="UP000319986"/>
    </source>
</evidence>
<reference evidence="9" key="2">
    <citation type="submission" date="2015-11" db="EMBL/GenBank/DDBJ databases">
        <authorList>
            <person name="Zhang Y."/>
            <person name="Guo Z."/>
        </authorList>
    </citation>
    <scope>NUCLEOTIDE SEQUENCE [LARGE SCALE GENOMIC DNA]</scope>
    <source>
        <strain evidence="9">Mu292</strain>
    </source>
</reference>
<feature type="transmembrane region" description="Helical" evidence="7">
    <location>
        <begin position="192"/>
        <end position="210"/>
    </location>
</feature>
<protein>
    <recommendedName>
        <fullName evidence="7">TVP38/TMEM64 family membrane protein</fullName>
    </recommendedName>
</protein>
<keyword evidence="11" id="KW-1185">Reference proteome</keyword>
<evidence type="ECO:0000256" key="6">
    <source>
        <dbReference type="ARBA" id="ARBA00023136"/>
    </source>
</evidence>
<feature type="domain" description="VTT" evidence="8">
    <location>
        <begin position="66"/>
        <end position="185"/>
    </location>
</feature>
<evidence type="ECO:0000259" key="8">
    <source>
        <dbReference type="Pfam" id="PF09335"/>
    </source>
</evidence>
<dbReference type="EMBL" id="FAUH01000012">
    <property type="protein sequence ID" value="CUU66564.1"/>
    <property type="molecule type" value="Genomic_DNA"/>
</dbReference>
<evidence type="ECO:0000256" key="3">
    <source>
        <dbReference type="ARBA" id="ARBA00022475"/>
    </source>
</evidence>
<dbReference type="OrthoDB" id="5242213at2"/>
<keyword evidence="3 7" id="KW-1003">Cell membrane</keyword>
<feature type="transmembrane region" description="Helical" evidence="7">
    <location>
        <begin position="151"/>
        <end position="172"/>
    </location>
</feature>
<dbReference type="InterPro" id="IPR032816">
    <property type="entry name" value="VTT_dom"/>
</dbReference>
<feature type="transmembrane region" description="Helical" evidence="7">
    <location>
        <begin position="12"/>
        <end position="31"/>
    </location>
</feature>
<evidence type="ECO:0000256" key="5">
    <source>
        <dbReference type="ARBA" id="ARBA00022989"/>
    </source>
</evidence>
<evidence type="ECO:0000313" key="10">
    <source>
        <dbReference type="EMBL" id="GEC86008.1"/>
    </source>
</evidence>
<sequence>MRRSDLRGLPWRRLTALGMVLVLLAAMMVVVPMPDADSVRDTVSATGAWAPLTWLGLMVACTQLPFPRTVWTISAGALFGALLGSVLALVALAVSATVSLLLVRRLGARTVRRTSDPDNHARLAVLQQMLSQRGWVSVLGLRMIPAVPFSLLNYACAVTKIPLAPYLAATVVGSAPNTVATVLATDALLGGGSPWILGISVVVILLGVLLTGREMRLLRAGVKSTG</sequence>
<dbReference type="InterPro" id="IPR015414">
    <property type="entry name" value="TMEM64"/>
</dbReference>
<evidence type="ECO:0000256" key="1">
    <source>
        <dbReference type="ARBA" id="ARBA00004651"/>
    </source>
</evidence>